<evidence type="ECO:0000256" key="1">
    <source>
        <dbReference type="ARBA" id="ARBA00004123"/>
    </source>
</evidence>
<dbReference type="GO" id="GO:0005634">
    <property type="term" value="C:nucleus"/>
    <property type="evidence" value="ECO:0007669"/>
    <property type="project" value="UniProtKB-SubCell"/>
</dbReference>
<dbReference type="CDD" id="cd00067">
    <property type="entry name" value="GAL4"/>
    <property type="match status" value="1"/>
</dbReference>
<protein>
    <recommendedName>
        <fullName evidence="6">Zn(2)-C6 fungal-type domain-containing protein</fullName>
    </recommendedName>
</protein>
<evidence type="ECO:0000313" key="7">
    <source>
        <dbReference type="EMBL" id="KAF2115918.1"/>
    </source>
</evidence>
<evidence type="ECO:0000256" key="3">
    <source>
        <dbReference type="ARBA" id="ARBA00023015"/>
    </source>
</evidence>
<evidence type="ECO:0000256" key="4">
    <source>
        <dbReference type="ARBA" id="ARBA00023163"/>
    </source>
</evidence>
<reference evidence="7" key="1">
    <citation type="journal article" date="2020" name="Stud. Mycol.">
        <title>101 Dothideomycetes genomes: a test case for predicting lifestyles and emergence of pathogens.</title>
        <authorList>
            <person name="Haridas S."/>
            <person name="Albert R."/>
            <person name="Binder M."/>
            <person name="Bloem J."/>
            <person name="Labutti K."/>
            <person name="Salamov A."/>
            <person name="Andreopoulos B."/>
            <person name="Baker S."/>
            <person name="Barry K."/>
            <person name="Bills G."/>
            <person name="Bluhm B."/>
            <person name="Cannon C."/>
            <person name="Castanera R."/>
            <person name="Culley D."/>
            <person name="Daum C."/>
            <person name="Ezra D."/>
            <person name="Gonzalez J."/>
            <person name="Henrissat B."/>
            <person name="Kuo A."/>
            <person name="Liang C."/>
            <person name="Lipzen A."/>
            <person name="Lutzoni F."/>
            <person name="Magnuson J."/>
            <person name="Mondo S."/>
            <person name="Nolan M."/>
            <person name="Ohm R."/>
            <person name="Pangilinan J."/>
            <person name="Park H.-J."/>
            <person name="Ramirez L."/>
            <person name="Alfaro M."/>
            <person name="Sun H."/>
            <person name="Tritt A."/>
            <person name="Yoshinaga Y."/>
            <person name="Zwiers L.-H."/>
            <person name="Turgeon B."/>
            <person name="Goodwin S."/>
            <person name="Spatafora J."/>
            <person name="Crous P."/>
            <person name="Grigoriev I."/>
        </authorList>
    </citation>
    <scope>NUCLEOTIDE SEQUENCE</scope>
    <source>
        <strain evidence="7">CBS 627.86</strain>
    </source>
</reference>
<evidence type="ECO:0000256" key="5">
    <source>
        <dbReference type="ARBA" id="ARBA00023242"/>
    </source>
</evidence>
<dbReference type="Gene3D" id="4.10.240.10">
    <property type="entry name" value="Zn(2)-C6 fungal-type DNA-binding domain"/>
    <property type="match status" value="1"/>
</dbReference>
<sequence length="521" mass="57490">MAAACSDGGRSLVSHAAQVCLTCKARKKKCDKTLPSCGCCIRKRLRCAYSTPQTQARAQLRSHALPSLPESDTFQHSLSPFVLSQTIPLAPVESATSLNLEVHRLIRTTGQFVDDVSAHYFQGIHRYLPVISRTRFHDSLITLGATPSADFSVLLLAICVVTSSPAVRRRRENATSTSSIDRRQLLLTAKSLLAQVQGSFPVSVHLIQAALLLSLHEYAEGRPDDALASIASCARMAYAARIHVRDVSSCAFTSPLTPSTKSEIATPTSTDVVTNADGWLQAEEAANTWWGIVICERRYICDASVLDQPLVTTFPGADARLPAEPEMLEHNGPSTIDRIPYVPVHSMESAYIKEFGRAAQATWYLEQILKSFGVPGLDTRLDQLTSVDIALQRFLGMLMLQCHSRTQMSCEAMTIAIRAFFALHSHILDLQLQPVAMMNRPIDEWIACSHTALDTGVKMVVDIVETLDNAETHTFHVVALSYTYIVRAALRYIARRGLLGEKDGWLRGAEERLRSSLERFI</sequence>
<dbReference type="Proteomes" id="UP000799770">
    <property type="component" value="Unassembled WGS sequence"/>
</dbReference>
<comment type="subcellular location">
    <subcellularLocation>
        <location evidence="1">Nucleus</location>
    </subcellularLocation>
</comment>
<dbReference type="PANTHER" id="PTHR47338:SF20">
    <property type="entry name" value="ZN(II)2CYS6 TRANSCRIPTION FACTOR (EUROFUNG)"/>
    <property type="match status" value="1"/>
</dbReference>
<dbReference type="OrthoDB" id="3862662at2759"/>
<gene>
    <name evidence="7" type="ORF">BDV96DRAFT_574825</name>
</gene>
<name>A0A6A5ZBZ3_9PLEO</name>
<evidence type="ECO:0000259" key="6">
    <source>
        <dbReference type="PROSITE" id="PS50048"/>
    </source>
</evidence>
<dbReference type="InterPro" id="IPR050815">
    <property type="entry name" value="TF_fung"/>
</dbReference>
<keyword evidence="2" id="KW-0479">Metal-binding</keyword>
<feature type="domain" description="Zn(2)-C6 fungal-type" evidence="6">
    <location>
        <begin position="19"/>
        <end position="49"/>
    </location>
</feature>
<accession>A0A6A5ZBZ3</accession>
<dbReference type="CDD" id="cd12148">
    <property type="entry name" value="fungal_TF_MHR"/>
    <property type="match status" value="1"/>
</dbReference>
<keyword evidence="3" id="KW-0805">Transcription regulation</keyword>
<dbReference type="PROSITE" id="PS50048">
    <property type="entry name" value="ZN2_CY6_FUNGAL_2"/>
    <property type="match status" value="1"/>
</dbReference>
<dbReference type="PANTHER" id="PTHR47338">
    <property type="entry name" value="ZN(II)2CYS6 TRANSCRIPTION FACTOR (EUROFUNG)-RELATED"/>
    <property type="match status" value="1"/>
</dbReference>
<proteinExistence type="predicted"/>
<organism evidence="7 8">
    <name type="scientific">Lophiotrema nucula</name>
    <dbReference type="NCBI Taxonomy" id="690887"/>
    <lineage>
        <taxon>Eukaryota</taxon>
        <taxon>Fungi</taxon>
        <taxon>Dikarya</taxon>
        <taxon>Ascomycota</taxon>
        <taxon>Pezizomycotina</taxon>
        <taxon>Dothideomycetes</taxon>
        <taxon>Pleosporomycetidae</taxon>
        <taxon>Pleosporales</taxon>
        <taxon>Lophiotremataceae</taxon>
        <taxon>Lophiotrema</taxon>
    </lineage>
</organism>
<dbReference type="SUPFAM" id="SSF57701">
    <property type="entry name" value="Zn2/Cys6 DNA-binding domain"/>
    <property type="match status" value="1"/>
</dbReference>
<evidence type="ECO:0000256" key="2">
    <source>
        <dbReference type="ARBA" id="ARBA00022723"/>
    </source>
</evidence>
<dbReference type="Pfam" id="PF00172">
    <property type="entry name" value="Zn_clus"/>
    <property type="match status" value="1"/>
</dbReference>
<dbReference type="PROSITE" id="PS00463">
    <property type="entry name" value="ZN2_CY6_FUNGAL_1"/>
    <property type="match status" value="1"/>
</dbReference>
<keyword evidence="8" id="KW-1185">Reference proteome</keyword>
<dbReference type="InterPro" id="IPR001138">
    <property type="entry name" value="Zn2Cys6_DnaBD"/>
</dbReference>
<dbReference type="EMBL" id="ML977322">
    <property type="protein sequence ID" value="KAF2115918.1"/>
    <property type="molecule type" value="Genomic_DNA"/>
</dbReference>
<dbReference type="GO" id="GO:0008270">
    <property type="term" value="F:zinc ion binding"/>
    <property type="evidence" value="ECO:0007669"/>
    <property type="project" value="InterPro"/>
</dbReference>
<dbReference type="AlphaFoldDB" id="A0A6A5ZBZ3"/>
<dbReference type="GO" id="GO:0000981">
    <property type="term" value="F:DNA-binding transcription factor activity, RNA polymerase II-specific"/>
    <property type="evidence" value="ECO:0007669"/>
    <property type="project" value="InterPro"/>
</dbReference>
<evidence type="ECO:0000313" key="8">
    <source>
        <dbReference type="Proteomes" id="UP000799770"/>
    </source>
</evidence>
<dbReference type="SMART" id="SM00066">
    <property type="entry name" value="GAL4"/>
    <property type="match status" value="1"/>
</dbReference>
<keyword evidence="4" id="KW-0804">Transcription</keyword>
<dbReference type="InterPro" id="IPR036864">
    <property type="entry name" value="Zn2-C6_fun-type_DNA-bd_sf"/>
</dbReference>
<keyword evidence="5" id="KW-0539">Nucleus</keyword>